<keyword evidence="3" id="KW-1185">Reference proteome</keyword>
<evidence type="ECO:0000313" key="3">
    <source>
        <dbReference type="Proteomes" id="UP000078540"/>
    </source>
</evidence>
<name>A0A195BPC2_9HYME</name>
<reference evidence="2 3" key="1">
    <citation type="submission" date="2015-09" db="EMBL/GenBank/DDBJ databases">
        <title>Atta colombica WGS genome.</title>
        <authorList>
            <person name="Nygaard S."/>
            <person name="Hu H."/>
            <person name="Boomsma J."/>
            <person name="Zhang G."/>
        </authorList>
    </citation>
    <scope>NUCLEOTIDE SEQUENCE [LARGE SCALE GENOMIC DNA]</scope>
    <source>
        <strain evidence="2">Treedump-2</strain>
        <tissue evidence="2">Whole body</tissue>
    </source>
</reference>
<feature type="region of interest" description="Disordered" evidence="1">
    <location>
        <begin position="95"/>
        <end position="114"/>
    </location>
</feature>
<organism evidence="2 3">
    <name type="scientific">Atta colombica</name>
    <dbReference type="NCBI Taxonomy" id="520822"/>
    <lineage>
        <taxon>Eukaryota</taxon>
        <taxon>Metazoa</taxon>
        <taxon>Ecdysozoa</taxon>
        <taxon>Arthropoda</taxon>
        <taxon>Hexapoda</taxon>
        <taxon>Insecta</taxon>
        <taxon>Pterygota</taxon>
        <taxon>Neoptera</taxon>
        <taxon>Endopterygota</taxon>
        <taxon>Hymenoptera</taxon>
        <taxon>Apocrita</taxon>
        <taxon>Aculeata</taxon>
        <taxon>Formicoidea</taxon>
        <taxon>Formicidae</taxon>
        <taxon>Myrmicinae</taxon>
        <taxon>Atta</taxon>
    </lineage>
</organism>
<proteinExistence type="predicted"/>
<dbReference type="Proteomes" id="UP000078540">
    <property type="component" value="Unassembled WGS sequence"/>
</dbReference>
<evidence type="ECO:0000256" key="1">
    <source>
        <dbReference type="SAM" id="MobiDB-lite"/>
    </source>
</evidence>
<dbReference type="EMBL" id="KQ976432">
    <property type="protein sequence ID" value="KYM87491.1"/>
    <property type="molecule type" value="Genomic_DNA"/>
</dbReference>
<sequence length="212" mass="23965">MDFIALRADRMLQENFKKFATRNRGDMLIRHQCELNKFRRVVSGIITSQFRHKDNTRISTRCDEITLPYHITYQIHNAALNPSCGLGYNSGTGDIQSDIRRRGHPPTQPTDRLRRKRDGCMLVRESLESKCYTESYCPFSHSRCTACRNIFAEVIMAQQRAGAAANSRGIAKVDARRSHRSCSNTNTSTSTSNGCNNVAVYMARLRPAVTSA</sequence>
<dbReference type="AlphaFoldDB" id="A0A195BPC2"/>
<accession>A0A195BPC2</accession>
<gene>
    <name evidence="2" type="ORF">ALC53_03390</name>
</gene>
<protein>
    <submittedName>
        <fullName evidence="2">Uncharacterized protein</fullName>
    </submittedName>
</protein>
<evidence type="ECO:0000313" key="2">
    <source>
        <dbReference type="EMBL" id="KYM87491.1"/>
    </source>
</evidence>